<accession>A0A8I0HN85</accession>
<dbReference type="RefSeq" id="WP_191733080.1">
    <property type="nucleotide sequence ID" value="NZ_JACSPR010000003.1"/>
</dbReference>
<comment type="caution">
    <text evidence="2">The sequence shown here is derived from an EMBL/GenBank/DDBJ whole genome shotgun (WGS) entry which is preliminary data.</text>
</comment>
<dbReference type="EMBL" id="JACSPR010000003">
    <property type="protein sequence ID" value="MBD8029859.1"/>
    <property type="molecule type" value="Genomic_DNA"/>
</dbReference>
<dbReference type="Proteomes" id="UP000650224">
    <property type="component" value="Unassembled WGS sequence"/>
</dbReference>
<proteinExistence type="predicted"/>
<keyword evidence="1" id="KW-0812">Transmembrane</keyword>
<protein>
    <submittedName>
        <fullName evidence="2">Uncharacterized protein</fullName>
    </submittedName>
</protein>
<feature type="transmembrane region" description="Helical" evidence="1">
    <location>
        <begin position="63"/>
        <end position="82"/>
    </location>
</feature>
<evidence type="ECO:0000313" key="3">
    <source>
        <dbReference type="Proteomes" id="UP000650224"/>
    </source>
</evidence>
<feature type="transmembrane region" description="Helical" evidence="1">
    <location>
        <begin position="88"/>
        <end position="111"/>
    </location>
</feature>
<evidence type="ECO:0000256" key="1">
    <source>
        <dbReference type="SAM" id="Phobius"/>
    </source>
</evidence>
<sequence length="208" mass="22594">MSLHPLLPEILGHRDFTQLARVTNEDLSSGSRAIVVPDRAALRAHLPSDQPTRAVQSAKRSRAGLMGAGLLIPVLALTSAAIDSTALLILAGILMLLVVVGTPLALGRIWYLARKEREGRDVDLNLPVLITDTRDPSELALLHQLCAFHDYTHQSGYPIPAAKWHLLVSDAQFALHSGNLAAAKRVATQIDDWIIGAEAANEARRNFR</sequence>
<organism evidence="2 3">
    <name type="scientific">Corynebacterium gallinarum</name>
    <dbReference type="NCBI Taxonomy" id="2762214"/>
    <lineage>
        <taxon>Bacteria</taxon>
        <taxon>Bacillati</taxon>
        <taxon>Actinomycetota</taxon>
        <taxon>Actinomycetes</taxon>
        <taxon>Mycobacteriales</taxon>
        <taxon>Corynebacteriaceae</taxon>
        <taxon>Corynebacterium</taxon>
    </lineage>
</organism>
<name>A0A8I0HN85_9CORY</name>
<keyword evidence="1" id="KW-1133">Transmembrane helix</keyword>
<dbReference type="AlphaFoldDB" id="A0A8I0HN85"/>
<gene>
    <name evidence="2" type="ORF">H9627_05880</name>
</gene>
<keyword evidence="3" id="KW-1185">Reference proteome</keyword>
<keyword evidence="1" id="KW-0472">Membrane</keyword>
<evidence type="ECO:0000313" key="2">
    <source>
        <dbReference type="EMBL" id="MBD8029859.1"/>
    </source>
</evidence>
<reference evidence="2 3" key="1">
    <citation type="submission" date="2020-08" db="EMBL/GenBank/DDBJ databases">
        <title>A Genomic Blueprint of the Chicken Gut Microbiome.</title>
        <authorList>
            <person name="Gilroy R."/>
            <person name="Ravi A."/>
            <person name="Getino M."/>
            <person name="Pursley I."/>
            <person name="Horton D.L."/>
            <person name="Alikhan N.-F."/>
            <person name="Baker D."/>
            <person name="Gharbi K."/>
            <person name="Hall N."/>
            <person name="Watson M."/>
            <person name="Adriaenssens E.M."/>
            <person name="Foster-Nyarko E."/>
            <person name="Jarju S."/>
            <person name="Secka A."/>
            <person name="Antonio M."/>
            <person name="Oren A."/>
            <person name="Chaudhuri R."/>
            <person name="La Ragione R.M."/>
            <person name="Hildebrand F."/>
            <person name="Pallen M.J."/>
        </authorList>
    </citation>
    <scope>NUCLEOTIDE SEQUENCE [LARGE SCALE GENOMIC DNA]</scope>
    <source>
        <strain evidence="2 3">Sa1YVA5</strain>
    </source>
</reference>